<evidence type="ECO:0000313" key="1">
    <source>
        <dbReference type="EMBL" id="GFY29141.1"/>
    </source>
</evidence>
<evidence type="ECO:0000313" key="2">
    <source>
        <dbReference type="Proteomes" id="UP000887159"/>
    </source>
</evidence>
<dbReference type="Proteomes" id="UP000887159">
    <property type="component" value="Unassembled WGS sequence"/>
</dbReference>
<gene>
    <name evidence="1" type="primary">KIAA0825</name>
    <name evidence="1" type="ORF">TNCV_4722691</name>
</gene>
<reference evidence="1" key="1">
    <citation type="submission" date="2020-08" db="EMBL/GenBank/DDBJ databases">
        <title>Multicomponent nature underlies the extraordinary mechanical properties of spider dragline silk.</title>
        <authorList>
            <person name="Kono N."/>
            <person name="Nakamura H."/>
            <person name="Mori M."/>
            <person name="Yoshida Y."/>
            <person name="Ohtoshi R."/>
            <person name="Malay A.D."/>
            <person name="Moran D.A.P."/>
            <person name="Tomita M."/>
            <person name="Numata K."/>
            <person name="Arakawa K."/>
        </authorList>
    </citation>
    <scope>NUCLEOTIDE SEQUENCE</scope>
</reference>
<organism evidence="1 2">
    <name type="scientific">Trichonephila clavipes</name>
    <name type="common">Golden silk orbweaver</name>
    <name type="synonym">Nephila clavipes</name>
    <dbReference type="NCBI Taxonomy" id="2585209"/>
    <lineage>
        <taxon>Eukaryota</taxon>
        <taxon>Metazoa</taxon>
        <taxon>Ecdysozoa</taxon>
        <taxon>Arthropoda</taxon>
        <taxon>Chelicerata</taxon>
        <taxon>Arachnida</taxon>
        <taxon>Araneae</taxon>
        <taxon>Araneomorphae</taxon>
        <taxon>Entelegynae</taxon>
        <taxon>Araneoidea</taxon>
        <taxon>Nephilidae</taxon>
        <taxon>Trichonephila</taxon>
    </lineage>
</organism>
<name>A0A8X6W7K8_TRICX</name>
<accession>A0A8X6W7K8</accession>
<sequence>MLLICYDNHTHLQDILLPVIEKTNGWQEFDSSTTNKSISERSWWYRGLAKTFQSFFVGVFEEVIPIWLDVSKKCSNPEGFKSFNTLKDSLRNHIVCVCEKDPLNSMQDEFEPSEDVISFVCLRKVLESLHRNLISLPQALKCFLLSLDLHISNYIPDIQSVHQSLPLQVPNSPNAIEFWAFHPKSATFNPHWKHLQSALHLQWSCLASPYIYCDEAGLFSLIVKIGADRHGKIPNVSLIAGKEILALFPGSPDRQKERP</sequence>
<keyword evidence="2" id="KW-1185">Reference proteome</keyword>
<dbReference type="AlphaFoldDB" id="A0A8X6W7K8"/>
<protein>
    <submittedName>
        <fullName evidence="1">Uncharacterized protein KIAA0825</fullName>
    </submittedName>
</protein>
<proteinExistence type="predicted"/>
<comment type="caution">
    <text evidence="1">The sequence shown here is derived from an EMBL/GenBank/DDBJ whole genome shotgun (WGS) entry which is preliminary data.</text>
</comment>
<dbReference type="EMBL" id="BMAU01021387">
    <property type="protein sequence ID" value="GFY29141.1"/>
    <property type="molecule type" value="Genomic_DNA"/>
</dbReference>